<feature type="domain" description="HAMP" evidence="8">
    <location>
        <begin position="399"/>
        <end position="453"/>
    </location>
</feature>
<dbReference type="SUPFAM" id="SSF58104">
    <property type="entry name" value="Methyl-accepting chemotaxis protein (MCP) signaling domain"/>
    <property type="match status" value="1"/>
</dbReference>
<dbReference type="SUPFAM" id="SSF103190">
    <property type="entry name" value="Sensory domain-like"/>
    <property type="match status" value="1"/>
</dbReference>
<dbReference type="Pfam" id="PF00672">
    <property type="entry name" value="HAMP"/>
    <property type="match status" value="1"/>
</dbReference>
<dbReference type="PROSITE" id="PS50111">
    <property type="entry name" value="CHEMOTAXIS_TRANSDUC_2"/>
    <property type="match status" value="1"/>
</dbReference>
<dbReference type="Gene3D" id="3.30.450.20">
    <property type="entry name" value="PAS domain"/>
    <property type="match status" value="1"/>
</dbReference>
<dbReference type="GO" id="GO:0004888">
    <property type="term" value="F:transmembrane signaling receptor activity"/>
    <property type="evidence" value="ECO:0007669"/>
    <property type="project" value="InterPro"/>
</dbReference>
<dbReference type="Pfam" id="PF17201">
    <property type="entry name" value="Cache_3-Cache_2"/>
    <property type="match status" value="1"/>
</dbReference>
<dbReference type="InterPro" id="IPR033462">
    <property type="entry name" value="Cache_3-Cache_2"/>
</dbReference>
<dbReference type="AlphaFoldDB" id="A0A286H5T6"/>
<feature type="transmembrane region" description="Helical" evidence="6">
    <location>
        <begin position="21"/>
        <end position="42"/>
    </location>
</feature>
<dbReference type="InterPro" id="IPR003660">
    <property type="entry name" value="HAMP_dom"/>
</dbReference>
<evidence type="ECO:0000256" key="1">
    <source>
        <dbReference type="ARBA" id="ARBA00022692"/>
    </source>
</evidence>
<dbReference type="PANTHER" id="PTHR32089">
    <property type="entry name" value="METHYL-ACCEPTING CHEMOTAXIS PROTEIN MCPB"/>
    <property type="match status" value="1"/>
</dbReference>
<evidence type="ECO:0000256" key="3">
    <source>
        <dbReference type="ARBA" id="ARBA00023224"/>
    </source>
</evidence>
<name>A0A286H5T6_9ACTN</name>
<feature type="domain" description="Methyl-accepting transducer" evidence="7">
    <location>
        <begin position="458"/>
        <end position="701"/>
    </location>
</feature>
<reference evidence="10" key="1">
    <citation type="submission" date="2017-09" db="EMBL/GenBank/DDBJ databases">
        <authorList>
            <person name="Varghese N."/>
            <person name="Submissions S."/>
        </authorList>
    </citation>
    <scope>NUCLEOTIDE SEQUENCE [LARGE SCALE GENOMIC DNA]</scope>
    <source>
        <strain evidence="10">DSM 44270</strain>
    </source>
</reference>
<dbReference type="PANTHER" id="PTHR32089:SF112">
    <property type="entry name" value="LYSOZYME-LIKE PROTEIN-RELATED"/>
    <property type="match status" value="1"/>
</dbReference>
<dbReference type="GO" id="GO:0007165">
    <property type="term" value="P:signal transduction"/>
    <property type="evidence" value="ECO:0007669"/>
    <property type="project" value="UniProtKB-KW"/>
</dbReference>
<evidence type="ECO:0000256" key="2">
    <source>
        <dbReference type="ARBA" id="ARBA00022989"/>
    </source>
</evidence>
<protein>
    <submittedName>
        <fullName evidence="9">Methyl-accepting chemotaxis sensory transducer</fullName>
    </submittedName>
</protein>
<dbReference type="EMBL" id="OCNK01000005">
    <property type="protein sequence ID" value="SOE02826.1"/>
    <property type="molecule type" value="Genomic_DNA"/>
</dbReference>
<dbReference type="PRINTS" id="PR00260">
    <property type="entry name" value="CHEMTRNSDUCR"/>
</dbReference>
<dbReference type="InterPro" id="IPR004090">
    <property type="entry name" value="Chemotax_Me-accpt_rcpt"/>
</dbReference>
<dbReference type="CDD" id="cd06225">
    <property type="entry name" value="HAMP"/>
    <property type="match status" value="1"/>
</dbReference>
<dbReference type="InterPro" id="IPR004089">
    <property type="entry name" value="MCPsignal_dom"/>
</dbReference>
<dbReference type="GO" id="GO:0016020">
    <property type="term" value="C:membrane"/>
    <property type="evidence" value="ECO:0007669"/>
    <property type="project" value="InterPro"/>
</dbReference>
<proteinExistence type="inferred from homology"/>
<dbReference type="Pfam" id="PF00015">
    <property type="entry name" value="MCPsignal"/>
    <property type="match status" value="1"/>
</dbReference>
<dbReference type="PROSITE" id="PS50885">
    <property type="entry name" value="HAMP"/>
    <property type="match status" value="1"/>
</dbReference>
<evidence type="ECO:0000313" key="10">
    <source>
        <dbReference type="Proteomes" id="UP000219482"/>
    </source>
</evidence>
<dbReference type="RefSeq" id="WP_097185488.1">
    <property type="nucleotide sequence ID" value="NZ_OCNK01000005.1"/>
</dbReference>
<organism evidence="9 10">
    <name type="scientific">Blastococcus haudaquaticus</name>
    <dbReference type="NCBI Taxonomy" id="1938745"/>
    <lineage>
        <taxon>Bacteria</taxon>
        <taxon>Bacillati</taxon>
        <taxon>Actinomycetota</taxon>
        <taxon>Actinomycetes</taxon>
        <taxon>Geodermatophilales</taxon>
        <taxon>Geodermatophilaceae</taxon>
        <taxon>Blastococcus</taxon>
    </lineage>
</organism>
<keyword evidence="2 6" id="KW-1133">Transmembrane helix</keyword>
<accession>A0A286H5T6</accession>
<feature type="transmembrane region" description="Helical" evidence="6">
    <location>
        <begin position="375"/>
        <end position="397"/>
    </location>
</feature>
<keyword evidence="10" id="KW-1185">Reference proteome</keyword>
<evidence type="ECO:0000256" key="4">
    <source>
        <dbReference type="ARBA" id="ARBA00029447"/>
    </source>
</evidence>
<evidence type="ECO:0000256" key="6">
    <source>
        <dbReference type="SAM" id="Phobius"/>
    </source>
</evidence>
<comment type="similarity">
    <text evidence="4">Belongs to the methyl-accepting chemotaxis (MCP) protein family.</text>
</comment>
<gene>
    <name evidence="9" type="ORF">SAMN06272739_3786</name>
</gene>
<dbReference type="InterPro" id="IPR029151">
    <property type="entry name" value="Sensor-like_sf"/>
</dbReference>
<keyword evidence="6" id="KW-0472">Membrane</keyword>
<dbReference type="SMART" id="SM00283">
    <property type="entry name" value="MA"/>
    <property type="match status" value="1"/>
</dbReference>
<evidence type="ECO:0000313" key="9">
    <source>
        <dbReference type="EMBL" id="SOE02826.1"/>
    </source>
</evidence>
<evidence type="ECO:0000259" key="8">
    <source>
        <dbReference type="PROSITE" id="PS50885"/>
    </source>
</evidence>
<dbReference type="Gene3D" id="1.10.287.950">
    <property type="entry name" value="Methyl-accepting chemotaxis protein"/>
    <property type="match status" value="1"/>
</dbReference>
<evidence type="ECO:0000259" key="7">
    <source>
        <dbReference type="PROSITE" id="PS50111"/>
    </source>
</evidence>
<dbReference type="Proteomes" id="UP000219482">
    <property type="component" value="Unassembled WGS sequence"/>
</dbReference>
<dbReference type="SMART" id="SM00304">
    <property type="entry name" value="HAMP"/>
    <property type="match status" value="1"/>
</dbReference>
<dbReference type="GO" id="GO:0006935">
    <property type="term" value="P:chemotaxis"/>
    <property type="evidence" value="ECO:0007669"/>
    <property type="project" value="InterPro"/>
</dbReference>
<evidence type="ECO:0000256" key="5">
    <source>
        <dbReference type="PROSITE-ProRule" id="PRU00284"/>
    </source>
</evidence>
<keyword evidence="3 5" id="KW-0807">Transducer</keyword>
<dbReference type="OrthoDB" id="1115140at2"/>
<keyword evidence="1 6" id="KW-0812">Transmembrane</keyword>
<sequence>MRRTSIPDWVSPTAWGIRTKVVALAVTSVAVTGVAMGGVSAWQSGAFADDAERDVRQLVEQTISRTAAGVHDVVATQGASTSAKVDSDLAAAQYVLQQAGGFAIDDSGEDLVTWDAKNQLTNEVTPVTLPRVLVGGEWLGKNSDVAVPTPVVDTIKSMVGATVTIFQKTPEGNFLRVATNVQAASGARAIGTFIPKTNPDGSPNAVNAAVSGGQTYRGNAFVVDSWLVSAYAPLLGPAGDVVGVLYVGVKQENLPALRESLNATTVGETGHIEVYGGTGDRAGTVLISPEGVRDGENMLAATDAEGAPYVQQMVETAVGLQAGEQATVRYLDPDAGPTTVRLTYYAPWDWVIATVARDADFSGPVEMMDEGRSSMMTALLVAGVLIALAGGAIAYVIGRRLTGPLHQLRDRMAEIADGEGDLTQRMDESRDDEVGQLSAAFNRFVDKVAGTVREIGRCAQEVASSAAGVSSVADGLAGRAARNRDQAQSAHASAAEISTSVSSAAAGAQEMGASITEIARSAAEAAEVGRQAAELAERTEATIASLGASSAEIGDVVKVISGVAEQTNLLALNATIEAARAGDAGKGFAVVANEVKELAQEAGKASEEIAQRVQGIQSETSAAVRAIAQIAEVVRTINDHQTTIASAVEEQTATTGELTRSVASAADGAGFVTTTLTGVSRDADDSAADVERARTAARELDGLSRELNRLLGVFTV</sequence>